<feature type="compositionally biased region" description="Basic and acidic residues" evidence="1">
    <location>
        <begin position="325"/>
        <end position="360"/>
    </location>
</feature>
<reference evidence="4" key="1">
    <citation type="submission" date="2020-01" db="EMBL/GenBank/DDBJ databases">
        <authorList>
            <person name="Mishra B."/>
        </authorList>
    </citation>
    <scope>NUCLEOTIDE SEQUENCE [LARGE SCALE GENOMIC DNA]</scope>
</reference>
<feature type="compositionally biased region" description="Basic and acidic residues" evidence="1">
    <location>
        <begin position="246"/>
        <end position="263"/>
    </location>
</feature>
<feature type="compositionally biased region" description="Basic and acidic residues" evidence="1">
    <location>
        <begin position="301"/>
        <end position="318"/>
    </location>
</feature>
<feature type="compositionally biased region" description="Basic residues" evidence="1">
    <location>
        <begin position="482"/>
        <end position="494"/>
    </location>
</feature>
<feature type="region of interest" description="Disordered" evidence="1">
    <location>
        <begin position="216"/>
        <end position="360"/>
    </location>
</feature>
<dbReference type="Gene3D" id="3.60.10.10">
    <property type="entry name" value="Endonuclease/exonuclease/phosphatase"/>
    <property type="match status" value="1"/>
</dbReference>
<dbReference type="PANTHER" id="PTHR31286">
    <property type="entry name" value="GLYCINE-RICH CELL WALL STRUCTURAL PROTEIN 1.8-LIKE"/>
    <property type="match status" value="1"/>
</dbReference>
<dbReference type="InterPro" id="IPR040256">
    <property type="entry name" value="At4g02000-like"/>
</dbReference>
<gene>
    <name evidence="4" type="ORF">MERR_LOCUS41856</name>
</gene>
<keyword evidence="5" id="KW-1185">Reference proteome</keyword>
<evidence type="ECO:0000259" key="3">
    <source>
        <dbReference type="Pfam" id="PF14392"/>
    </source>
</evidence>
<feature type="compositionally biased region" description="Polar residues" evidence="1">
    <location>
        <begin position="231"/>
        <end position="243"/>
    </location>
</feature>
<evidence type="ECO:0000259" key="2">
    <source>
        <dbReference type="Pfam" id="PF14111"/>
    </source>
</evidence>
<dbReference type="Pfam" id="PF14111">
    <property type="entry name" value="DUF4283"/>
    <property type="match status" value="1"/>
</dbReference>
<proteinExistence type="predicted"/>
<evidence type="ECO:0000313" key="5">
    <source>
        <dbReference type="Proteomes" id="UP000467841"/>
    </source>
</evidence>
<dbReference type="OrthoDB" id="1751344at2759"/>
<name>A0A6D2KMR6_9BRAS</name>
<accession>A0A6D2KMR6</accession>
<protein>
    <recommendedName>
        <fullName evidence="6">DUF4283 domain-containing protein</fullName>
    </recommendedName>
</protein>
<evidence type="ECO:0000256" key="1">
    <source>
        <dbReference type="SAM" id="MobiDB-lite"/>
    </source>
</evidence>
<dbReference type="InterPro" id="IPR025836">
    <property type="entry name" value="Zn_knuckle_CX2CX4HX4C"/>
</dbReference>
<feature type="domain" description="Zinc knuckle CX2CX4HX4C" evidence="3">
    <location>
        <begin position="171"/>
        <end position="217"/>
    </location>
</feature>
<feature type="domain" description="DUF4283" evidence="2">
    <location>
        <begin position="40"/>
        <end position="117"/>
    </location>
</feature>
<sequence length="643" mass="73611">MATRIPYADKGKGIAYPTDSSQRKQIRAPELDTSDLVKDNALTLIGRLTNPREQKLRAMFSFFTDRWELKSSFEGSDLGYDCFQLRFNLQEDLHKVLENRPYQFGKWMVVLQKWEPIISTSFPSQIPLWVRIKGLPLHFWKKELLCDIGRELGTFLGYEITKLEAKIHVSIDALAPIVKETVVEFASRDETLVTLEYERLDFHCSICNKLTHASRECGEKATGPTERADLNQRNITKPQQNQDGGRGNRESRGDRERSPDFSHRRDRHGRAYGSRVQYSNRGSEKSRERSIESSTNRSYRTTRDTQERRREYPNREVETSNGTGRDMRNYLQDRRESTGRRHLPELQWREKPGSRHPREESLPVVAENSIFRTPTREIGEEVQRTTSIPTTEEVMEDLQDVTIQYANCSDPIERAARLRRILQSEEQGLMATTAAQIVATATENYYRTLQYDQEEQPPPRVDLAEVLTEVVTEMVPESQNVPKKRRGRPSKNKRTSPMIGTSLKARRFTSINGGTSKGAGPSNRNGMATKKKTERGKRHKPCGYDRTSYLKNNGGFLASTKFNSLKIASWNCCGLGNPMIVQRLGGIRSSIRPDILFLMETKNPDDFVLQTLQCEEYEAHVLVSPHNPGGGGLALFWKKRFGG</sequence>
<dbReference type="Proteomes" id="UP000467841">
    <property type="component" value="Unassembled WGS sequence"/>
</dbReference>
<evidence type="ECO:0000313" key="4">
    <source>
        <dbReference type="EMBL" id="CAA7054620.1"/>
    </source>
</evidence>
<feature type="compositionally biased region" description="Basic and acidic residues" evidence="1">
    <location>
        <begin position="282"/>
        <end position="291"/>
    </location>
</feature>
<dbReference type="Pfam" id="PF14392">
    <property type="entry name" value="zf-CCHC_4"/>
    <property type="match status" value="1"/>
</dbReference>
<comment type="caution">
    <text evidence="4">The sequence shown here is derived from an EMBL/GenBank/DDBJ whole genome shotgun (WGS) entry which is preliminary data.</text>
</comment>
<dbReference type="EMBL" id="CACVBM020001584">
    <property type="protein sequence ID" value="CAA7054620.1"/>
    <property type="molecule type" value="Genomic_DNA"/>
</dbReference>
<organism evidence="4 5">
    <name type="scientific">Microthlaspi erraticum</name>
    <dbReference type="NCBI Taxonomy" id="1685480"/>
    <lineage>
        <taxon>Eukaryota</taxon>
        <taxon>Viridiplantae</taxon>
        <taxon>Streptophyta</taxon>
        <taxon>Embryophyta</taxon>
        <taxon>Tracheophyta</taxon>
        <taxon>Spermatophyta</taxon>
        <taxon>Magnoliopsida</taxon>
        <taxon>eudicotyledons</taxon>
        <taxon>Gunneridae</taxon>
        <taxon>Pentapetalae</taxon>
        <taxon>rosids</taxon>
        <taxon>malvids</taxon>
        <taxon>Brassicales</taxon>
        <taxon>Brassicaceae</taxon>
        <taxon>Coluteocarpeae</taxon>
        <taxon>Microthlaspi</taxon>
    </lineage>
</organism>
<dbReference type="InterPro" id="IPR036691">
    <property type="entry name" value="Endo/exonu/phosph_ase_sf"/>
</dbReference>
<feature type="compositionally biased region" description="Basic residues" evidence="1">
    <location>
        <begin position="529"/>
        <end position="541"/>
    </location>
</feature>
<dbReference type="AlphaFoldDB" id="A0A6D2KMR6"/>
<dbReference type="SUPFAM" id="SSF56219">
    <property type="entry name" value="DNase I-like"/>
    <property type="match status" value="1"/>
</dbReference>
<dbReference type="InterPro" id="IPR025558">
    <property type="entry name" value="DUF4283"/>
</dbReference>
<dbReference type="PANTHER" id="PTHR31286:SF163">
    <property type="entry name" value="ZINC KNUCKLE CX2CX4HX4C DOMAIN-CONTAINING PROTEIN"/>
    <property type="match status" value="1"/>
</dbReference>
<evidence type="ECO:0008006" key="6">
    <source>
        <dbReference type="Google" id="ProtNLM"/>
    </source>
</evidence>
<feature type="region of interest" description="Disordered" evidence="1">
    <location>
        <begin position="475"/>
        <end position="544"/>
    </location>
</feature>